<protein>
    <recommendedName>
        <fullName evidence="4">GNAT family N-acetyltransferase</fullName>
    </recommendedName>
</protein>
<dbReference type="EMBL" id="BMPZ01000002">
    <property type="protein sequence ID" value="GGI76572.1"/>
    <property type="molecule type" value="Genomic_DNA"/>
</dbReference>
<comment type="caution">
    <text evidence="2">The sequence shown here is derived from an EMBL/GenBank/DDBJ whole genome shotgun (WGS) entry which is preliminary data.</text>
</comment>
<dbReference type="PANTHER" id="PTHR47017:SF1">
    <property type="entry name" value="ACYL-COA"/>
    <property type="match status" value="1"/>
</dbReference>
<reference evidence="2" key="2">
    <citation type="submission" date="2020-09" db="EMBL/GenBank/DDBJ databases">
        <authorList>
            <person name="Sun Q."/>
            <person name="Ohkuma M."/>
        </authorList>
    </citation>
    <scope>NUCLEOTIDE SEQUENCE</scope>
    <source>
        <strain evidence="2">JCM 30804</strain>
    </source>
</reference>
<evidence type="ECO:0000256" key="1">
    <source>
        <dbReference type="SAM" id="MobiDB-lite"/>
    </source>
</evidence>
<reference evidence="2" key="1">
    <citation type="journal article" date="2014" name="Int. J. Syst. Evol. Microbiol.">
        <title>Complete genome sequence of Corynebacterium casei LMG S-19264T (=DSM 44701T), isolated from a smear-ripened cheese.</title>
        <authorList>
            <consortium name="US DOE Joint Genome Institute (JGI-PGF)"/>
            <person name="Walter F."/>
            <person name="Albersmeier A."/>
            <person name="Kalinowski J."/>
            <person name="Ruckert C."/>
        </authorList>
    </citation>
    <scope>NUCLEOTIDE SEQUENCE</scope>
    <source>
        <strain evidence="2">JCM 30804</strain>
    </source>
</reference>
<dbReference type="InterPro" id="IPR007434">
    <property type="entry name" value="FemAB-like"/>
</dbReference>
<evidence type="ECO:0000313" key="3">
    <source>
        <dbReference type="Proteomes" id="UP000613743"/>
    </source>
</evidence>
<sequence>MLESLTLETLDSIGKIDAKIWDDLMASLGNPDSDSISLNGHPEGLNPFNRHHFLHALEQSGCVSAKTGWRPMHIVLKSNQHIVAVMPLYLKSHSYGEYVFDWAWAKAYERHQIEYYPKLLSSIPFTPVAGNRIGIATWLAKGEIDQVYQLLRTQLDQLMLQLDLSSWHCLFLPQNQWRQLMGQHADGKPQSVMTLSSKGAIAACADPESPAYGLARHGVQFHWQNKGYRCFEDFLATLTSRKRKNIRKERAVFAPRASSQTPQSMKFEFEFVEGTRLSKAQIQEFYHCYQVTYLKRSGHHGYLNLAFFEHLVMSMPEQVLMLRVLDRQRVASSEGKEQLKPQLFGPTSQSVPPEDLSDDNVEPQSRLVASSLFFKSQTHLYGRYWGALEEVEGLHFEACYYQGIDYCIANGLQVFDAGAQGEHKLARGFEPVQTYSNHQIAHPEFYQAIAEYTAQERRNMKVYLQQSQAALPFKKGDNVDG</sequence>
<dbReference type="Gene3D" id="3.40.630.30">
    <property type="match status" value="1"/>
</dbReference>
<feature type="region of interest" description="Disordered" evidence="1">
    <location>
        <begin position="336"/>
        <end position="360"/>
    </location>
</feature>
<dbReference type="Proteomes" id="UP000613743">
    <property type="component" value="Unassembled WGS sequence"/>
</dbReference>
<dbReference type="PANTHER" id="PTHR47017">
    <property type="entry name" value="ACYL-COA"/>
    <property type="match status" value="1"/>
</dbReference>
<evidence type="ECO:0000313" key="2">
    <source>
        <dbReference type="EMBL" id="GGI76572.1"/>
    </source>
</evidence>
<organism evidence="2 3">
    <name type="scientific">Shewanella gelidii</name>
    <dbReference type="NCBI Taxonomy" id="1642821"/>
    <lineage>
        <taxon>Bacteria</taxon>
        <taxon>Pseudomonadati</taxon>
        <taxon>Pseudomonadota</taxon>
        <taxon>Gammaproteobacteria</taxon>
        <taxon>Alteromonadales</taxon>
        <taxon>Shewanellaceae</taxon>
        <taxon>Shewanella</taxon>
    </lineage>
</organism>
<evidence type="ECO:0008006" key="4">
    <source>
        <dbReference type="Google" id="ProtNLM"/>
    </source>
</evidence>
<dbReference type="InterPro" id="IPR016181">
    <property type="entry name" value="Acyl_CoA_acyltransferase"/>
</dbReference>
<dbReference type="AlphaFoldDB" id="A0A917N826"/>
<dbReference type="Pfam" id="PF04339">
    <property type="entry name" value="FemAB_like"/>
    <property type="match status" value="2"/>
</dbReference>
<keyword evidence="3" id="KW-1185">Reference proteome</keyword>
<proteinExistence type="predicted"/>
<gene>
    <name evidence="2" type="ORF">GCM10009332_12380</name>
</gene>
<dbReference type="RefSeq" id="WP_229779754.1">
    <property type="nucleotide sequence ID" value="NZ_BMPZ01000002.1"/>
</dbReference>
<dbReference type="SUPFAM" id="SSF55729">
    <property type="entry name" value="Acyl-CoA N-acyltransferases (Nat)"/>
    <property type="match status" value="1"/>
</dbReference>
<accession>A0A917N826</accession>
<name>A0A917N826_9GAMM</name>